<keyword evidence="2" id="KW-1185">Reference proteome</keyword>
<dbReference type="KEGG" id="salc:C2138_12070"/>
<accession>A0A2U1T167</accession>
<gene>
    <name evidence="1" type="ORF">DF220_07105</name>
</gene>
<name>A0A2U1T167_9MICO</name>
<dbReference type="AlphaFoldDB" id="A0A2U1T167"/>
<dbReference type="OrthoDB" id="5124616at2"/>
<dbReference type="Proteomes" id="UP000244978">
    <property type="component" value="Unassembled WGS sequence"/>
</dbReference>
<reference evidence="2" key="1">
    <citation type="submission" date="2018-04" db="EMBL/GenBank/DDBJ databases">
        <authorList>
            <person name="Liu S."/>
            <person name="Wang Z."/>
            <person name="Li J."/>
        </authorList>
    </citation>
    <scope>NUCLEOTIDE SEQUENCE [LARGE SCALE GENOMIC DNA]</scope>
    <source>
        <strain evidence="2">S1194</strain>
    </source>
</reference>
<evidence type="ECO:0000313" key="2">
    <source>
        <dbReference type="Proteomes" id="UP000244978"/>
    </source>
</evidence>
<sequence length="102" mass="11117">MDAAANYLTADLEPLKASRIVSAWHWAVAAVEVALGFGDGIAPADLVVRRIDTGREVLRTRADVGSPDFLLDEVRRDLATKTVDDFIAEWRLRDADPEAPAA</sequence>
<proteinExistence type="predicted"/>
<organism evidence="1 2">
    <name type="scientific">Homoserinimonas hongtaonis</name>
    <dbReference type="NCBI Taxonomy" id="2079791"/>
    <lineage>
        <taxon>Bacteria</taxon>
        <taxon>Bacillati</taxon>
        <taxon>Actinomycetota</taxon>
        <taxon>Actinomycetes</taxon>
        <taxon>Micrococcales</taxon>
        <taxon>Microbacteriaceae</taxon>
        <taxon>Homoserinimonas</taxon>
    </lineage>
</organism>
<dbReference type="RefSeq" id="WP_108518157.1">
    <property type="nucleotide sequence ID" value="NZ_CP026951.1"/>
</dbReference>
<dbReference type="EMBL" id="QEEX01000001">
    <property type="protein sequence ID" value="PWB97621.1"/>
    <property type="molecule type" value="Genomic_DNA"/>
</dbReference>
<evidence type="ECO:0000313" key="1">
    <source>
        <dbReference type="EMBL" id="PWB97621.1"/>
    </source>
</evidence>
<protein>
    <submittedName>
        <fullName evidence="1">Uncharacterized protein</fullName>
    </submittedName>
</protein>
<comment type="caution">
    <text evidence="1">The sequence shown here is derived from an EMBL/GenBank/DDBJ whole genome shotgun (WGS) entry which is preliminary data.</text>
</comment>